<dbReference type="SUPFAM" id="SSF49854">
    <property type="entry name" value="Spermadhesin, CUB domain"/>
    <property type="match status" value="2"/>
</dbReference>
<keyword evidence="4" id="KW-0472">Membrane</keyword>
<feature type="region of interest" description="Disordered" evidence="3">
    <location>
        <begin position="737"/>
        <end position="770"/>
    </location>
</feature>
<evidence type="ECO:0000256" key="4">
    <source>
        <dbReference type="SAM" id="Phobius"/>
    </source>
</evidence>
<dbReference type="InterPro" id="IPR053207">
    <property type="entry name" value="Non-NMDA_GluR_Accessory"/>
</dbReference>
<comment type="caution">
    <text evidence="2">Lacks conserved residue(s) required for the propagation of feature annotation.</text>
</comment>
<dbReference type="Gene3D" id="2.60.120.290">
    <property type="entry name" value="Spermadhesin, CUB domain"/>
    <property type="match status" value="2"/>
</dbReference>
<proteinExistence type="predicted"/>
<dbReference type="InterPro" id="IPR035914">
    <property type="entry name" value="Sperma_CUB_dom_sf"/>
</dbReference>
<dbReference type="Proteomes" id="UP001307889">
    <property type="component" value="Chromosome 6"/>
</dbReference>
<feature type="transmembrane region" description="Helical" evidence="4">
    <location>
        <begin position="705"/>
        <end position="728"/>
    </location>
</feature>
<dbReference type="Pfam" id="PF25090">
    <property type="entry name" value="DUF7805"/>
    <property type="match status" value="1"/>
</dbReference>
<dbReference type="InterPro" id="IPR056707">
    <property type="entry name" value="DUF7805"/>
</dbReference>
<dbReference type="CDD" id="cd00041">
    <property type="entry name" value="CUB"/>
    <property type="match status" value="1"/>
</dbReference>
<keyword evidence="1" id="KW-1015">Disulfide bond</keyword>
<dbReference type="Gene3D" id="2.40.128.620">
    <property type="match status" value="1"/>
</dbReference>
<dbReference type="InterPro" id="IPR000859">
    <property type="entry name" value="CUB_dom"/>
</dbReference>
<dbReference type="Pfam" id="PF00431">
    <property type="entry name" value="CUB"/>
    <property type="match status" value="1"/>
</dbReference>
<evidence type="ECO:0000313" key="7">
    <source>
        <dbReference type="Proteomes" id="UP001307889"/>
    </source>
</evidence>
<dbReference type="PROSITE" id="PS01180">
    <property type="entry name" value="CUB"/>
    <property type="match status" value="1"/>
</dbReference>
<evidence type="ECO:0000256" key="2">
    <source>
        <dbReference type="PROSITE-ProRule" id="PRU00059"/>
    </source>
</evidence>
<dbReference type="SMART" id="SM00192">
    <property type="entry name" value="LDLa"/>
    <property type="match status" value="1"/>
</dbReference>
<dbReference type="EMBL" id="AP028914">
    <property type="protein sequence ID" value="BES95304.1"/>
    <property type="molecule type" value="Genomic_DNA"/>
</dbReference>
<sequence>MKVAEGLELRFVLPRIIRQKLDLLSQSYVILRPEVSVVQFLVKIIDVERLYSPKHHIKVWDQCNVVQDYLTVYDGGSTTDPVLVRLCGGDAVPDIVSSGNNMLLEFHTSPYDNPFHPVPLSFLPGFELEVQVLSVDVRSHHYVRDVHHCEVLLTSFDSAYGILENPRHSLPPNTTCRYHFQGRNHEQVWLSFVKYHAAPADPAAYQLSAECNARLRIWDGRINSLPGQQMNVSLLGDFCKDEVPRLCDHTLLSNSSRFTRPCSPSESYVSTGSELTLEQTLKQGSVLFPLDFMVRYEFVNTMLEGAHVQGSDNPCDRVFTSSMTAPSSGRIQSPRSVFYYGRGGAHNLSCIMRFEPTLGERVQVTFSRAKFGGRPCSTRRDARTGRLRCVHDSKLTNSTTGIAELWISEHPWPGVQIPRDCLCSKISEPVVLTALTSSVVEVNFTVTLMNITQDFNHFHFEGEYQFVSISSSEDVENCLKYKKQRRLRGSSGVIELRSPNLRKVDDINEIFAERLSLSGTTEAPATDCGGHPWLVEPEDNTNNFLYVKIKGYELPPSKWQQDSFQCGTTNRIIVYTGISTRDPKVVCPLEGRPSGSHRIVEVFSDGWNSSTSLSILNPKTRSFVVEFLEQEPGNYWVSWLEVSKRPLLTATSSFVMSSSTIDCPYRCPELNACINSQLWCDGIKHCPTGYDEEESNCAFQFGVPVLYVAIGGGALIILTMLIATTACFKCRQTRRNKRKKNSASSRNGTASRYPVTNPEDLYMDGKDSLC</sequence>
<name>A0ABN7ASX6_9HEMI</name>
<keyword evidence="4" id="KW-1133">Transmembrane helix</keyword>
<dbReference type="PANTHER" id="PTHR47537:SF3">
    <property type="entry name" value="CUB DOMAIN-CONTAINING PROTEIN"/>
    <property type="match status" value="1"/>
</dbReference>
<evidence type="ECO:0000313" key="6">
    <source>
        <dbReference type="EMBL" id="BES95304.1"/>
    </source>
</evidence>
<protein>
    <submittedName>
        <fullName evidence="6">CUB</fullName>
    </submittedName>
</protein>
<evidence type="ECO:0000256" key="3">
    <source>
        <dbReference type="SAM" id="MobiDB-lite"/>
    </source>
</evidence>
<dbReference type="PANTHER" id="PTHR47537">
    <property type="entry name" value="CUBILIN"/>
    <property type="match status" value="1"/>
</dbReference>
<organism evidence="6 7">
    <name type="scientific">Nesidiocoris tenuis</name>
    <dbReference type="NCBI Taxonomy" id="355587"/>
    <lineage>
        <taxon>Eukaryota</taxon>
        <taxon>Metazoa</taxon>
        <taxon>Ecdysozoa</taxon>
        <taxon>Arthropoda</taxon>
        <taxon>Hexapoda</taxon>
        <taxon>Insecta</taxon>
        <taxon>Pterygota</taxon>
        <taxon>Neoptera</taxon>
        <taxon>Paraneoptera</taxon>
        <taxon>Hemiptera</taxon>
        <taxon>Heteroptera</taxon>
        <taxon>Panheteroptera</taxon>
        <taxon>Cimicomorpha</taxon>
        <taxon>Miridae</taxon>
        <taxon>Dicyphina</taxon>
        <taxon>Nesidiocoris</taxon>
    </lineage>
</organism>
<evidence type="ECO:0000259" key="5">
    <source>
        <dbReference type="PROSITE" id="PS01180"/>
    </source>
</evidence>
<feature type="domain" description="CUB" evidence="5">
    <location>
        <begin position="1"/>
        <end position="133"/>
    </location>
</feature>
<accession>A0ABN7ASX6</accession>
<dbReference type="InterPro" id="IPR002172">
    <property type="entry name" value="LDrepeatLR_classA_rpt"/>
</dbReference>
<keyword evidence="7" id="KW-1185">Reference proteome</keyword>
<dbReference type="CDD" id="cd00112">
    <property type="entry name" value="LDLa"/>
    <property type="match status" value="1"/>
</dbReference>
<keyword evidence="4" id="KW-0812">Transmembrane</keyword>
<reference evidence="6 7" key="1">
    <citation type="submission" date="2023-09" db="EMBL/GenBank/DDBJ databases">
        <title>Nesidiocoris tenuis whole genome shotgun sequence.</title>
        <authorList>
            <person name="Shibata T."/>
            <person name="Shimoda M."/>
            <person name="Kobayashi T."/>
            <person name="Uehara T."/>
        </authorList>
    </citation>
    <scope>NUCLEOTIDE SEQUENCE [LARGE SCALE GENOMIC DNA]</scope>
    <source>
        <strain evidence="6 7">Japan</strain>
    </source>
</reference>
<gene>
    <name evidence="6" type="ORF">NTJ_08113</name>
</gene>
<evidence type="ECO:0000256" key="1">
    <source>
        <dbReference type="ARBA" id="ARBA00023157"/>
    </source>
</evidence>